<dbReference type="PANTHER" id="PTHR34148">
    <property type="entry name" value="ADENOSYLCOBINAMIDE-GDP RIBAZOLETRANSFERASE"/>
    <property type="match status" value="1"/>
</dbReference>
<evidence type="ECO:0000256" key="13">
    <source>
        <dbReference type="ARBA" id="ARBA00023136"/>
    </source>
</evidence>
<comment type="function">
    <text evidence="14 19">Joins adenosylcobinamide-GDP and alpha-ribazole to generate adenosylcobalamin (Ado-cobalamin). Also synthesizes adenosylcobalamin 5'-phosphate from adenosylcobinamide-GDP and alpha-ribazole 5'-phosphate.</text>
</comment>
<feature type="transmembrane region" description="Helical" evidence="19">
    <location>
        <begin position="69"/>
        <end position="88"/>
    </location>
</feature>
<evidence type="ECO:0000313" key="20">
    <source>
        <dbReference type="EMBL" id="OQD47025.1"/>
    </source>
</evidence>
<evidence type="ECO:0000256" key="16">
    <source>
        <dbReference type="ARBA" id="ARBA00032853"/>
    </source>
</evidence>
<dbReference type="EC" id="2.7.8.26" evidence="5 19"/>
<keyword evidence="8 19" id="KW-0169">Cobalamin biosynthesis</keyword>
<proteinExistence type="inferred from homology"/>
<comment type="caution">
    <text evidence="20">The sequence shown here is derived from an EMBL/GenBank/DDBJ whole genome shotgun (WGS) entry which is preliminary data.</text>
</comment>
<dbReference type="UniPathway" id="UPA00148">
    <property type="reaction ID" value="UER00238"/>
</dbReference>
<evidence type="ECO:0000256" key="19">
    <source>
        <dbReference type="HAMAP-Rule" id="MF_00719"/>
    </source>
</evidence>
<comment type="similarity">
    <text evidence="4 19">Belongs to the CobS family.</text>
</comment>
<comment type="pathway">
    <text evidence="3 19">Cofactor biosynthesis; adenosylcobalamin biosynthesis; adenosylcobalamin from cob(II)yrinate a,c-diamide: step 7/7.</text>
</comment>
<dbReference type="GO" id="GO:0051073">
    <property type="term" value="F:adenosylcobinamide-GDP ribazoletransferase activity"/>
    <property type="evidence" value="ECO:0007669"/>
    <property type="project" value="UniProtKB-UniRule"/>
</dbReference>
<sequence>MHLDGFADTCDGIWGGWTKEKRLEIMKDSRIGSFGAIGLIGLLGLKYISLLSIGEIAVTRFSPFNVSTQYVSCFISPVVINKCIALILMPVVGRWAQVCAAGLSIYARNESGTGLFIARGTTRKQVFYASLFPVFLLWFFYHLYGFVIITIIIIFTLSWIWYIKKKIGGMTGDTLGATNEVTELVFLLSLLLLGKL</sequence>
<evidence type="ECO:0000256" key="9">
    <source>
        <dbReference type="ARBA" id="ARBA00022679"/>
    </source>
</evidence>
<dbReference type="Pfam" id="PF02654">
    <property type="entry name" value="CobS"/>
    <property type="match status" value="1"/>
</dbReference>
<name>A0A1V6M3S9_9BACT</name>
<comment type="catalytic activity">
    <reaction evidence="17 19">
        <text>alpha-ribazole + adenosylcob(III)inamide-GDP = adenosylcob(III)alamin + GMP + H(+)</text>
        <dbReference type="Rhea" id="RHEA:16049"/>
        <dbReference type="ChEBI" id="CHEBI:10329"/>
        <dbReference type="ChEBI" id="CHEBI:15378"/>
        <dbReference type="ChEBI" id="CHEBI:18408"/>
        <dbReference type="ChEBI" id="CHEBI:58115"/>
        <dbReference type="ChEBI" id="CHEBI:60487"/>
        <dbReference type="EC" id="2.7.8.26"/>
    </reaction>
</comment>
<keyword evidence="11 19" id="KW-0460">Magnesium</keyword>
<reference evidence="20 21" key="1">
    <citation type="journal article" date="2016" name="Genome Announc.">
        <title>Draft Genome Sequence of the Anaerobic Ammonium-Oxidizing Bacterium 'Candidatus Brocadia sp. 40'.</title>
        <authorList>
            <person name="Ali M."/>
            <person name="Haroon M.F."/>
            <person name="Narita Y."/>
            <person name="Zhang L."/>
            <person name="Rangel Shaw D."/>
            <person name="Okabe S."/>
            <person name="Saikaly P.E."/>
        </authorList>
    </citation>
    <scope>NUCLEOTIDE SEQUENCE [LARGE SCALE GENOMIC DNA]</scope>
    <source>
        <strain evidence="20 21">40</strain>
    </source>
</reference>
<feature type="transmembrane region" description="Helical" evidence="19">
    <location>
        <begin position="147"/>
        <end position="163"/>
    </location>
</feature>
<evidence type="ECO:0000256" key="14">
    <source>
        <dbReference type="ARBA" id="ARBA00025228"/>
    </source>
</evidence>
<keyword evidence="12 19" id="KW-1133">Transmembrane helix</keyword>
<evidence type="ECO:0000256" key="17">
    <source>
        <dbReference type="ARBA" id="ARBA00048623"/>
    </source>
</evidence>
<accession>A0A1V6M3S9</accession>
<dbReference type="InterPro" id="IPR003805">
    <property type="entry name" value="CobS"/>
</dbReference>
<evidence type="ECO:0000256" key="2">
    <source>
        <dbReference type="ARBA" id="ARBA00004651"/>
    </source>
</evidence>
<dbReference type="GO" id="GO:0005886">
    <property type="term" value="C:plasma membrane"/>
    <property type="evidence" value="ECO:0007669"/>
    <property type="project" value="UniProtKB-SubCell"/>
</dbReference>
<dbReference type="GO" id="GO:0008818">
    <property type="term" value="F:cobalamin 5'-phosphate synthase activity"/>
    <property type="evidence" value="ECO:0007669"/>
    <property type="project" value="UniProtKB-UniRule"/>
</dbReference>
<evidence type="ECO:0000256" key="15">
    <source>
        <dbReference type="ARBA" id="ARBA00032605"/>
    </source>
</evidence>
<keyword evidence="10 19" id="KW-0812">Transmembrane</keyword>
<evidence type="ECO:0000256" key="6">
    <source>
        <dbReference type="ARBA" id="ARBA00015850"/>
    </source>
</evidence>
<dbReference type="GO" id="GO:0009236">
    <property type="term" value="P:cobalamin biosynthetic process"/>
    <property type="evidence" value="ECO:0007669"/>
    <property type="project" value="UniProtKB-UniRule"/>
</dbReference>
<evidence type="ECO:0000256" key="8">
    <source>
        <dbReference type="ARBA" id="ARBA00022573"/>
    </source>
</evidence>
<comment type="subcellular location">
    <subcellularLocation>
        <location evidence="2 19">Cell membrane</location>
        <topology evidence="2 19">Multi-pass membrane protein</topology>
    </subcellularLocation>
</comment>
<evidence type="ECO:0000256" key="5">
    <source>
        <dbReference type="ARBA" id="ARBA00013200"/>
    </source>
</evidence>
<keyword evidence="13 19" id="KW-0472">Membrane</keyword>
<keyword evidence="9 19" id="KW-0808">Transferase</keyword>
<evidence type="ECO:0000256" key="3">
    <source>
        <dbReference type="ARBA" id="ARBA00004663"/>
    </source>
</evidence>
<evidence type="ECO:0000313" key="21">
    <source>
        <dbReference type="Proteomes" id="UP000242219"/>
    </source>
</evidence>
<dbReference type="AlphaFoldDB" id="A0A1V6M3S9"/>
<keyword evidence="7 19" id="KW-1003">Cell membrane</keyword>
<dbReference type="PANTHER" id="PTHR34148:SF1">
    <property type="entry name" value="ADENOSYLCOBINAMIDE-GDP RIBAZOLETRANSFERASE"/>
    <property type="match status" value="1"/>
</dbReference>
<evidence type="ECO:0000256" key="7">
    <source>
        <dbReference type="ARBA" id="ARBA00022475"/>
    </source>
</evidence>
<feature type="transmembrane region" description="Helical" evidence="19">
    <location>
        <begin position="31"/>
        <end position="49"/>
    </location>
</feature>
<evidence type="ECO:0000256" key="18">
    <source>
        <dbReference type="ARBA" id="ARBA00049504"/>
    </source>
</evidence>
<protein>
    <recommendedName>
        <fullName evidence="6 19">Adenosylcobinamide-GDP ribazoletransferase</fullName>
        <ecNumber evidence="5 19">2.7.8.26</ecNumber>
    </recommendedName>
    <alternativeName>
        <fullName evidence="16 19">Cobalamin synthase</fullName>
    </alternativeName>
    <alternativeName>
        <fullName evidence="15 19">Cobalamin-5'-phosphate synthase</fullName>
    </alternativeName>
</protein>
<evidence type="ECO:0000256" key="11">
    <source>
        <dbReference type="ARBA" id="ARBA00022842"/>
    </source>
</evidence>
<keyword evidence="21" id="KW-1185">Reference proteome</keyword>
<dbReference type="Proteomes" id="UP000242219">
    <property type="component" value="Unassembled WGS sequence"/>
</dbReference>
<gene>
    <name evidence="19" type="primary">cobS</name>
    <name evidence="20" type="ORF">BIY37_00130</name>
</gene>
<evidence type="ECO:0000256" key="1">
    <source>
        <dbReference type="ARBA" id="ARBA00001946"/>
    </source>
</evidence>
<organism evidence="20 21">
    <name type="scientific">Candidatus Brocadia sapporoensis</name>
    <dbReference type="NCBI Taxonomy" id="392547"/>
    <lineage>
        <taxon>Bacteria</taxon>
        <taxon>Pseudomonadati</taxon>
        <taxon>Planctomycetota</taxon>
        <taxon>Candidatus Brocadiia</taxon>
        <taxon>Candidatus Brocadiales</taxon>
        <taxon>Candidatus Brocadiaceae</taxon>
        <taxon>Candidatus Brocadia</taxon>
    </lineage>
</organism>
<comment type="cofactor">
    <cofactor evidence="1 19">
        <name>Mg(2+)</name>
        <dbReference type="ChEBI" id="CHEBI:18420"/>
    </cofactor>
</comment>
<dbReference type="HAMAP" id="MF_00719">
    <property type="entry name" value="CobS"/>
    <property type="match status" value="1"/>
</dbReference>
<comment type="catalytic activity">
    <reaction evidence="18 19">
        <text>alpha-ribazole 5'-phosphate + adenosylcob(III)inamide-GDP = adenosylcob(III)alamin 5'-phosphate + GMP + H(+)</text>
        <dbReference type="Rhea" id="RHEA:23560"/>
        <dbReference type="ChEBI" id="CHEBI:15378"/>
        <dbReference type="ChEBI" id="CHEBI:57918"/>
        <dbReference type="ChEBI" id="CHEBI:58115"/>
        <dbReference type="ChEBI" id="CHEBI:60487"/>
        <dbReference type="ChEBI" id="CHEBI:60493"/>
        <dbReference type="EC" id="2.7.8.26"/>
    </reaction>
</comment>
<evidence type="ECO:0000256" key="10">
    <source>
        <dbReference type="ARBA" id="ARBA00022692"/>
    </source>
</evidence>
<dbReference type="EMBL" id="MJUW02000005">
    <property type="protein sequence ID" value="OQD47025.1"/>
    <property type="molecule type" value="Genomic_DNA"/>
</dbReference>
<dbReference type="RefSeq" id="WP_070065824.1">
    <property type="nucleotide sequence ID" value="NZ_MJUW02000005.1"/>
</dbReference>
<comment type="caution">
    <text evidence="19">Lacks conserved residue(s) required for the propagation of feature annotation.</text>
</comment>
<evidence type="ECO:0000256" key="12">
    <source>
        <dbReference type="ARBA" id="ARBA00022989"/>
    </source>
</evidence>
<evidence type="ECO:0000256" key="4">
    <source>
        <dbReference type="ARBA" id="ARBA00010561"/>
    </source>
</evidence>